<dbReference type="Pfam" id="PF26412">
    <property type="entry name" value="BrxE"/>
    <property type="match status" value="1"/>
</dbReference>
<dbReference type="Proteomes" id="UP001267426">
    <property type="component" value="Unassembled WGS sequence"/>
</dbReference>
<sequence length="184" mass="19789">MPPSDLDLLLRLRLVVARVGESDNANWWASDGVLSPTGQYAYDRIAPRTGPFARARVAFAVAQERCASQVPPGALTLWTLPADTEEAFDDRWSHWLDHVEDWAPTFAAVEAINTSSILTALVEHGLIDGQHADAARALTAAPPDPSVRLAETAHIDVDAVRQLAAGFACSQPAALVVPYVRSNA</sequence>
<name>A0ABU3BQ74_9BACT</name>
<gene>
    <name evidence="1" type="ORF">RM540_06725</name>
</gene>
<dbReference type="NCBIfam" id="NF033447">
    <property type="entry name" value="BrxE_fam"/>
    <property type="match status" value="1"/>
</dbReference>
<dbReference type="InterPro" id="IPR058690">
    <property type="entry name" value="BrxE"/>
</dbReference>
<keyword evidence="2" id="KW-1185">Reference proteome</keyword>
<reference evidence="1 2" key="1">
    <citation type="submission" date="2023-09" db="EMBL/GenBank/DDBJ databases">
        <authorList>
            <person name="Rey-Velasco X."/>
        </authorList>
    </citation>
    <scope>NUCLEOTIDE SEQUENCE [LARGE SCALE GENOMIC DNA]</scope>
    <source>
        <strain evidence="1 2">F394</strain>
    </source>
</reference>
<evidence type="ECO:0000313" key="2">
    <source>
        <dbReference type="Proteomes" id="UP001267426"/>
    </source>
</evidence>
<dbReference type="RefSeq" id="WP_311662785.1">
    <property type="nucleotide sequence ID" value="NZ_JAVRHT010000012.1"/>
</dbReference>
<protein>
    <submittedName>
        <fullName evidence="1">BrxE family protein</fullName>
    </submittedName>
</protein>
<proteinExistence type="predicted"/>
<organism evidence="1 2">
    <name type="scientific">Rubrivirga litoralis</name>
    <dbReference type="NCBI Taxonomy" id="3075598"/>
    <lineage>
        <taxon>Bacteria</taxon>
        <taxon>Pseudomonadati</taxon>
        <taxon>Rhodothermota</taxon>
        <taxon>Rhodothermia</taxon>
        <taxon>Rhodothermales</taxon>
        <taxon>Rubricoccaceae</taxon>
        <taxon>Rubrivirga</taxon>
    </lineage>
</organism>
<accession>A0ABU3BQ74</accession>
<evidence type="ECO:0000313" key="1">
    <source>
        <dbReference type="EMBL" id="MDT0631442.1"/>
    </source>
</evidence>
<dbReference type="EMBL" id="JAVRHT010000012">
    <property type="protein sequence ID" value="MDT0631442.1"/>
    <property type="molecule type" value="Genomic_DNA"/>
</dbReference>
<comment type="caution">
    <text evidence="1">The sequence shown here is derived from an EMBL/GenBank/DDBJ whole genome shotgun (WGS) entry which is preliminary data.</text>
</comment>